<protein>
    <recommendedName>
        <fullName evidence="3">DUF1853 family protein</fullName>
    </recommendedName>
</protein>
<dbReference type="AlphaFoldDB" id="A0A4Q0PC04"/>
<evidence type="ECO:0000313" key="2">
    <source>
        <dbReference type="Proteomes" id="UP000289238"/>
    </source>
</evidence>
<name>A0A4Q0PC04_9FLAO</name>
<dbReference type="Proteomes" id="UP000289238">
    <property type="component" value="Unassembled WGS sequence"/>
</dbReference>
<dbReference type="Pfam" id="PF08907">
    <property type="entry name" value="DUF1853"/>
    <property type="match status" value="1"/>
</dbReference>
<keyword evidence="2" id="KW-1185">Reference proteome</keyword>
<organism evidence="1 2">
    <name type="scientific">Leeuwenhoekiella aequorea</name>
    <dbReference type="NCBI Taxonomy" id="283736"/>
    <lineage>
        <taxon>Bacteria</taxon>
        <taxon>Pseudomonadati</taxon>
        <taxon>Bacteroidota</taxon>
        <taxon>Flavobacteriia</taxon>
        <taxon>Flavobacteriales</taxon>
        <taxon>Flavobacteriaceae</taxon>
        <taxon>Leeuwenhoekiella</taxon>
    </lineage>
</organism>
<sequence length="276" mass="32829">MIIETKILQEQFTGFLKTGQLHFNEELLPYSSLSLEPINETLSQDFVMPENIRLGQRMEVFMEDALKKSSYDILAKNLQLIKDKTTLGELDFILINKKSLAFVHLEMVYKFYLYRPEISGFWWDKLIGPNAKDQLTYKLDKLKQQQFPIALKSYSKLILEEVIGEFEELKQQLCFKAQIYIPINFTNTQETESFSECIAGTYYLIDELNLLDIESLRFYIPVKNDWVRMPDDNEVTLDYNDFYKKISAALKEQRSYMFWVKDYNSILVTRHFVTWW</sequence>
<accession>A0A4Q0PC04</accession>
<comment type="caution">
    <text evidence="1">The sequence shown here is derived from an EMBL/GenBank/DDBJ whole genome shotgun (WGS) entry which is preliminary data.</text>
</comment>
<proteinExistence type="predicted"/>
<dbReference type="EMBL" id="QOVM01000002">
    <property type="protein sequence ID" value="RXG23499.1"/>
    <property type="molecule type" value="Genomic_DNA"/>
</dbReference>
<dbReference type="OrthoDB" id="1466769at2"/>
<evidence type="ECO:0008006" key="3">
    <source>
        <dbReference type="Google" id="ProtNLM"/>
    </source>
</evidence>
<dbReference type="InterPro" id="IPR015003">
    <property type="entry name" value="DUF1853"/>
</dbReference>
<gene>
    <name evidence="1" type="ORF">DSM00_1113</name>
</gene>
<dbReference type="RefSeq" id="WP_128757020.1">
    <property type="nucleotide sequence ID" value="NZ_QOVM01000002.1"/>
</dbReference>
<reference evidence="1 2" key="1">
    <citation type="submission" date="2018-07" db="EMBL/GenBank/DDBJ databases">
        <title>Leeuwenhoekiella genomics.</title>
        <authorList>
            <person name="Tahon G."/>
            <person name="Willems A."/>
        </authorList>
    </citation>
    <scope>NUCLEOTIDE SEQUENCE [LARGE SCALE GENOMIC DNA]</scope>
    <source>
        <strain evidence="1 2">LMG 22550</strain>
    </source>
</reference>
<evidence type="ECO:0000313" key="1">
    <source>
        <dbReference type="EMBL" id="RXG23499.1"/>
    </source>
</evidence>